<dbReference type="SUPFAM" id="SSF51735">
    <property type="entry name" value="NAD(P)-binding Rossmann-fold domains"/>
    <property type="match status" value="1"/>
</dbReference>
<name>A0A3D4S3X7_9ENTE</name>
<evidence type="ECO:0000313" key="3">
    <source>
        <dbReference type="Proteomes" id="UP000262195"/>
    </source>
</evidence>
<dbReference type="EMBL" id="DQHO01000007">
    <property type="protein sequence ID" value="HCS93278.1"/>
    <property type="molecule type" value="Genomic_DNA"/>
</dbReference>
<dbReference type="Gene3D" id="3.40.50.720">
    <property type="entry name" value="NAD(P)-binding Rossmann-like Domain"/>
    <property type="match status" value="1"/>
</dbReference>
<evidence type="ECO:0000313" key="2">
    <source>
        <dbReference type="EMBL" id="HCS93278.1"/>
    </source>
</evidence>
<organism evidence="2 3">
    <name type="scientific">Bavariicoccus seileri</name>
    <dbReference type="NCBI Taxonomy" id="549685"/>
    <lineage>
        <taxon>Bacteria</taxon>
        <taxon>Bacillati</taxon>
        <taxon>Bacillota</taxon>
        <taxon>Bacilli</taxon>
        <taxon>Lactobacillales</taxon>
        <taxon>Enterococcaceae</taxon>
        <taxon>Bavariicoccus</taxon>
    </lineage>
</organism>
<dbReference type="STRING" id="1121105.GCA_000421665_01745"/>
<accession>A0A3D4S3X7</accession>
<reference evidence="2 3" key="1">
    <citation type="journal article" date="2018" name="Nat. Biotechnol.">
        <title>A standardized bacterial taxonomy based on genome phylogeny substantially revises the tree of life.</title>
        <authorList>
            <person name="Parks D.H."/>
            <person name="Chuvochina M."/>
            <person name="Waite D.W."/>
            <person name="Rinke C."/>
            <person name="Skarshewski A."/>
            <person name="Chaumeil P.A."/>
            <person name="Hugenholtz P."/>
        </authorList>
    </citation>
    <scope>NUCLEOTIDE SEQUENCE [LARGE SCALE GENOMIC DNA]</scope>
    <source>
        <strain evidence="2">UBA11306</strain>
    </source>
</reference>
<dbReference type="PANTHER" id="PTHR47129:SF1">
    <property type="entry name" value="NMRA-LIKE DOMAIN-CONTAINING PROTEIN"/>
    <property type="match status" value="1"/>
</dbReference>
<protein>
    <submittedName>
        <fullName evidence="2">NAD(P)-dependent oxidoreductase</fullName>
    </submittedName>
</protein>
<proteinExistence type="predicted"/>
<dbReference type="Proteomes" id="UP000262195">
    <property type="component" value="Unassembled WGS sequence"/>
</dbReference>
<dbReference type="InterPro" id="IPR052718">
    <property type="entry name" value="NmrA-type_oxidoreductase"/>
</dbReference>
<dbReference type="AlphaFoldDB" id="A0A3D4S3X7"/>
<evidence type="ECO:0000259" key="1">
    <source>
        <dbReference type="Pfam" id="PF13460"/>
    </source>
</evidence>
<dbReference type="InterPro" id="IPR016040">
    <property type="entry name" value="NAD(P)-bd_dom"/>
</dbReference>
<gene>
    <name evidence="2" type="ORF">DIW15_01040</name>
</gene>
<dbReference type="Gene3D" id="3.90.25.10">
    <property type="entry name" value="UDP-galactose 4-epimerase, domain 1"/>
    <property type="match status" value="1"/>
</dbReference>
<comment type="caution">
    <text evidence="2">The sequence shown here is derived from an EMBL/GenBank/DDBJ whole genome shotgun (WGS) entry which is preliminary data.</text>
</comment>
<sequence length="285" mass="30921">MKYLVTGATGSFAGYAIKELCELVGASQIVGTVRSLDKAHKLKELGIELRQADYFDLESLIEAFKGIDRVLFISSGSLERRTEQHKNVVTALKKSGVEFVAYTSFPNAEQSKSSLASDHRQTEHFISDAKLDHAFLRNNWYLENETSTILGAANQQPIYYSSAEGLAGWALKEDYAKAAARVLAQIKGQKAVYEFGGPLITYGDLAGLINQVVSKPVAVNAVTDEGLREHLKTTPIPEAAIDFVIAGQDFIKEGDLAVSSEDLSAVLGRPVTPLTKGIEALLEGK</sequence>
<dbReference type="RefSeq" id="WP_022797001.1">
    <property type="nucleotide sequence ID" value="NZ_JBQEAI010000040.1"/>
</dbReference>
<dbReference type="Pfam" id="PF13460">
    <property type="entry name" value="NAD_binding_10"/>
    <property type="match status" value="1"/>
</dbReference>
<dbReference type="InterPro" id="IPR036291">
    <property type="entry name" value="NAD(P)-bd_dom_sf"/>
</dbReference>
<dbReference type="PANTHER" id="PTHR47129">
    <property type="entry name" value="QUINONE OXIDOREDUCTASE 2"/>
    <property type="match status" value="1"/>
</dbReference>
<feature type="domain" description="NAD(P)-binding" evidence="1">
    <location>
        <begin position="7"/>
        <end position="149"/>
    </location>
</feature>